<keyword evidence="4 10" id="KW-0812">Transmembrane</keyword>
<keyword evidence="10" id="KW-0813">Transport</keyword>
<evidence type="ECO:0000256" key="8">
    <source>
        <dbReference type="ARBA" id="ARBA00044793"/>
    </source>
</evidence>
<gene>
    <name evidence="11" type="ORF">PROQFM164_S01g003017</name>
</gene>
<comment type="subcellular location">
    <subcellularLocation>
        <location evidence="1 10">Endoplasmic reticulum membrane</location>
        <topology evidence="1 10">Multi-pass membrane protein</topology>
    </subcellularLocation>
</comment>
<evidence type="ECO:0000256" key="9">
    <source>
        <dbReference type="ARBA" id="ARBA00045912"/>
    </source>
</evidence>
<evidence type="ECO:0000256" key="7">
    <source>
        <dbReference type="ARBA" id="ARBA00023136"/>
    </source>
</evidence>
<dbReference type="OMA" id="WPGKLFG"/>
<evidence type="ECO:0000256" key="6">
    <source>
        <dbReference type="ARBA" id="ARBA00022989"/>
    </source>
</evidence>
<feature type="transmembrane region" description="Helical" evidence="10">
    <location>
        <begin position="450"/>
        <end position="468"/>
    </location>
</feature>
<dbReference type="PANTHER" id="PTHR13117:SF5">
    <property type="entry name" value="PROTEIN RFT1 HOMOLOG"/>
    <property type="match status" value="1"/>
</dbReference>
<evidence type="ECO:0000256" key="5">
    <source>
        <dbReference type="ARBA" id="ARBA00022824"/>
    </source>
</evidence>
<feature type="transmembrane region" description="Helical" evidence="10">
    <location>
        <begin position="12"/>
        <end position="33"/>
    </location>
</feature>
<dbReference type="GO" id="GO:0006488">
    <property type="term" value="P:dolichol-linked oligosaccharide biosynthetic process"/>
    <property type="evidence" value="ECO:0007669"/>
    <property type="project" value="InterPro"/>
</dbReference>
<keyword evidence="6 10" id="KW-1133">Transmembrane helix</keyword>
<protein>
    <recommendedName>
        <fullName evidence="8 10">Man(5)GlcNAc(2)-PP-dolichol translocation protein RFT1</fullName>
    </recommendedName>
</protein>
<dbReference type="GO" id="GO:0005789">
    <property type="term" value="C:endoplasmic reticulum membrane"/>
    <property type="evidence" value="ECO:0007669"/>
    <property type="project" value="UniProtKB-SubCell"/>
</dbReference>
<evidence type="ECO:0000256" key="3">
    <source>
        <dbReference type="ARBA" id="ARBA00010288"/>
    </source>
</evidence>
<reference evidence="11" key="1">
    <citation type="journal article" date="2014" name="Nat. Commun.">
        <title>Multiple recent horizontal transfers of a large genomic region in cheese making fungi.</title>
        <authorList>
            <person name="Cheeseman K."/>
            <person name="Ropars J."/>
            <person name="Renault P."/>
            <person name="Dupont J."/>
            <person name="Gouzy J."/>
            <person name="Branca A."/>
            <person name="Abraham A.L."/>
            <person name="Ceppi M."/>
            <person name="Conseiller E."/>
            <person name="Debuchy R."/>
            <person name="Malagnac F."/>
            <person name="Goarin A."/>
            <person name="Silar P."/>
            <person name="Lacoste S."/>
            <person name="Sallet E."/>
            <person name="Bensimon A."/>
            <person name="Giraud T."/>
            <person name="Brygoo Y."/>
        </authorList>
    </citation>
    <scope>NUCLEOTIDE SEQUENCE [LARGE SCALE GENOMIC DNA]</scope>
    <source>
        <strain evidence="11">FM164</strain>
    </source>
</reference>
<name>W6PYW2_PENRF</name>
<keyword evidence="12" id="KW-1185">Reference proteome</keyword>
<dbReference type="EMBL" id="HG792015">
    <property type="protein sequence ID" value="CDM29205.1"/>
    <property type="molecule type" value="Genomic_DNA"/>
</dbReference>
<feature type="transmembrane region" description="Helical" evidence="10">
    <location>
        <begin position="211"/>
        <end position="231"/>
    </location>
</feature>
<organism evidence="11 12">
    <name type="scientific">Penicillium roqueforti (strain FM164)</name>
    <dbReference type="NCBI Taxonomy" id="1365484"/>
    <lineage>
        <taxon>Eukaryota</taxon>
        <taxon>Fungi</taxon>
        <taxon>Dikarya</taxon>
        <taxon>Ascomycota</taxon>
        <taxon>Pezizomycotina</taxon>
        <taxon>Eurotiomycetes</taxon>
        <taxon>Eurotiomycetidae</taxon>
        <taxon>Eurotiales</taxon>
        <taxon>Aspergillaceae</taxon>
        <taxon>Penicillium</taxon>
    </lineage>
</organism>
<comment type="pathway">
    <text evidence="2">Protein modification; protein glycosylation.</text>
</comment>
<feature type="transmembrane region" description="Helical" evidence="10">
    <location>
        <begin position="353"/>
        <end position="372"/>
    </location>
</feature>
<feature type="transmembrane region" description="Helical" evidence="10">
    <location>
        <begin position="489"/>
        <end position="510"/>
    </location>
</feature>
<comment type="similarity">
    <text evidence="3 10">Belongs to the RFT1 family.</text>
</comment>
<feature type="transmembrane region" description="Helical" evidence="10">
    <location>
        <begin position="111"/>
        <end position="130"/>
    </location>
</feature>
<feature type="transmembrane region" description="Helical" evidence="10">
    <location>
        <begin position="142"/>
        <end position="159"/>
    </location>
</feature>
<evidence type="ECO:0000256" key="1">
    <source>
        <dbReference type="ARBA" id="ARBA00004477"/>
    </source>
</evidence>
<evidence type="ECO:0000256" key="2">
    <source>
        <dbReference type="ARBA" id="ARBA00004922"/>
    </source>
</evidence>
<proteinExistence type="inferred from homology"/>
<dbReference type="GO" id="GO:0034203">
    <property type="term" value="P:glycolipid translocation"/>
    <property type="evidence" value="ECO:0007669"/>
    <property type="project" value="TreeGrafter"/>
</dbReference>
<feature type="transmembrane region" description="Helical" evidence="10">
    <location>
        <begin position="179"/>
        <end position="199"/>
    </location>
</feature>
<evidence type="ECO:0000256" key="10">
    <source>
        <dbReference type="RuleBase" id="RU365067"/>
    </source>
</evidence>
<keyword evidence="7 10" id="KW-0472">Membrane</keyword>
<sequence length="561" mass="61727">MAKPEDARMGKILASSATGTSFLILIQLASRIFTFASNQLILRTLSPVVLGIAAQLELFQVSILYFSRESIRMAIQRQPVPSSPDNKKLSSDADAVATDSQSVASQAVVNVSYLSLALGIPCSLMFTMLYQRFVSEEASKIAFFYPSVILIGAASLMELSTEPFFSVVQQHMLYEKRAVVEMPAAFLRSAVTSFAFIYASQVNFDLGVLPFALGHLSYSLALICGYSLALLRETNGTRFSFLLTRIRTRDPSNYFLGLFSRQLTSIAANVFFQSLVKHLLTQGDTMTLAALSGLEDQGIYSLASNYGGLIARIIFQPLEESSRNLFSALLSPDEDGKLNNIHIRTTRDHLVDILRAYQLLSALIFPLGPLMVPQLLHILGGRQWASPKIGDLLSVYCYYIPFLAFNGITEAFVSSAANSQQLRKQTAWMGVFSACYALAAYMFLEIGSLGAYGLVLANIVNMAVRTFWSYSFIKSYFHRNGCSLYTSEVAIRPASFILCALASLFLGRGFGLELGIIKACALSGGYALVIAYIEREYLMGQLTRLRHILSSKSSSKNTKSE</sequence>
<dbReference type="InterPro" id="IPR007594">
    <property type="entry name" value="RFT1"/>
</dbReference>
<dbReference type="OrthoDB" id="9979195at2759"/>
<dbReference type="STRING" id="1365484.W6PYW2"/>
<dbReference type="AlphaFoldDB" id="W6PYW2"/>
<feature type="transmembrane region" description="Helical" evidence="10">
    <location>
        <begin position="392"/>
        <end position="413"/>
    </location>
</feature>
<feature type="transmembrane region" description="Helical" evidence="10">
    <location>
        <begin position="425"/>
        <end position="444"/>
    </location>
</feature>
<evidence type="ECO:0000313" key="11">
    <source>
        <dbReference type="EMBL" id="CDM29205.1"/>
    </source>
</evidence>
<comment type="function">
    <text evidence="9 10">Intramembrane glycolipid transporter that operates in the biosynthetic pathway of dolichol-linked oligosaccharides, the glycan precursors employed in protein asparagine (N)-glycosylation. The sequential addition of sugars to dolichol pyrophosphate produces dolichol-linked oligosaccharides containing fourteen sugars, including two GlcNAcs, nine mannoses and three glucoses. Once assembled, the oligosaccharide is transferred from the lipid to nascent proteins by oligosaccharyltransferases. The assembly of dolichol-linked oligosaccharides begins on the cytosolic side of the endoplasmic reticulum membrane and finishes in its lumen. RFT1 could mediate the translocation of the cytosolically oriented intermediate DolPP-GlcNAc2Man5, produced by ALG11, into the ER lumen where dolichol-linked oligosaccharides assembly continues. However, the intramembrane lipid transporter activity could not be confirmed in vitro.</text>
</comment>
<evidence type="ECO:0000313" key="12">
    <source>
        <dbReference type="Proteomes" id="UP000030686"/>
    </source>
</evidence>
<feature type="transmembrane region" description="Helical" evidence="10">
    <location>
        <begin position="45"/>
        <end position="67"/>
    </location>
</feature>
<accession>W6PYW2</accession>
<dbReference type="PANTHER" id="PTHR13117">
    <property type="entry name" value="ENDOPLASMIC RETICULUM MULTISPAN TRANSMEMBRANE PROTEIN-RELATED"/>
    <property type="match status" value="1"/>
</dbReference>
<dbReference type="Pfam" id="PF04506">
    <property type="entry name" value="Rft-1"/>
    <property type="match status" value="1"/>
</dbReference>
<feature type="transmembrane region" description="Helical" evidence="10">
    <location>
        <begin position="516"/>
        <end position="533"/>
    </location>
</feature>
<dbReference type="Proteomes" id="UP000030686">
    <property type="component" value="Unassembled WGS sequence"/>
</dbReference>
<keyword evidence="5 10" id="KW-0256">Endoplasmic reticulum</keyword>
<evidence type="ECO:0000256" key="4">
    <source>
        <dbReference type="ARBA" id="ARBA00022692"/>
    </source>
</evidence>